<sequence>MPARVVRPELRAVLADHWRKVLRRLGPEMLVRAALVLARSEGPLSGSSSQLDAPWREQRRHRVEGVLRQLVASADEGRPELQQSDWAALLWATARCRAAATEPVLGAAADSIGSAGAATAAGTSRAVDSLLPSDAARCLWAAATARWLHHRGLVEGAAAAVQQEHVLAECTPWDLSNMAWAVATLRRGPPECQPAQWIAAVASAFARHDGPHAPQAVANILWAVAKASAPSDDLQAVLTPVLASSLPGLGAHGVTSALWAYSTLAAWEETAFLDAACNRMILLLPEADPHHIARAAWAVARLGVEGEGARKSHEFLFAEIVKYVHLRGRGTKGGWRMRWEGFSMQGVASLCWSFVRALPEHKVTREMLRYAIKRVEVCSQEDGQSAHSHANLLWAYSKAASSAWTAAEYPHKLMKRLVQALCPPSPQLEDKTPLALTTAASSLARLHAVLDTESKQAIERWMAWGSRQCCKLGLERLKASEVVVLLKAMASCHMLHPRLLLRGLRDLHGARGSQLHPFELTSILEATALVNPPVLPSYVLDIVGAAVPRFSSFPPRDLITMLWAISRIRASSNHDLEAVFVAGTAALAQHDLSAPEGALAPGLDLERGALARSSSGCQLTVRELMWTVNVAMPLRLLPSGHEGPPWLLQRLVAPWDAQLALFLENLRREAAAAARAARARAAVQGGAAYRLRSAVQCGSLDTLGPRWTRLALHRLGLRYVPSQAWEAAQRALEGPEGGRRPAKGAWLRVDACFEPSTPVSGQMSPMRFATELCAWHRGSSDGTPSRGEGSSEGAAPQQPRDGGCGPLVAVPLAGRDRSHHSEFSLLSKLAQELHSRAGSHSGEWTGQVELFATEEPCLSCLAAAAQLGHRWPGLTVKVGYTGGPVEPGLEPEALEGAPGPAAHPGPELEEAVRRLLLGNPAGRGPAADVYLVGTDPRVQRLWQELSTTGVRPSGPGVEGKKREWHDKLKFFLSHRPHAFKVDGGPGGKAVVILLQEGDRDDDSQERVAQFDRLVHVLEAEILELLKAGRGCADDAGSFGYASVEDLAQRESVSRAWRQFRAGSSDKLGYFLRHCEHFEVWPPRGPKTPDRPYARVRARI</sequence>
<dbReference type="EMBL" id="CAUYUJ010000521">
    <property type="protein sequence ID" value="CAK0791043.1"/>
    <property type="molecule type" value="Genomic_DNA"/>
</dbReference>
<proteinExistence type="predicted"/>
<evidence type="ECO:0000313" key="2">
    <source>
        <dbReference type="EMBL" id="CAK0791043.1"/>
    </source>
</evidence>
<dbReference type="Proteomes" id="UP001189429">
    <property type="component" value="Unassembled WGS sequence"/>
</dbReference>
<organism evidence="2 3">
    <name type="scientific">Prorocentrum cordatum</name>
    <dbReference type="NCBI Taxonomy" id="2364126"/>
    <lineage>
        <taxon>Eukaryota</taxon>
        <taxon>Sar</taxon>
        <taxon>Alveolata</taxon>
        <taxon>Dinophyceae</taxon>
        <taxon>Prorocentrales</taxon>
        <taxon>Prorocentraceae</taxon>
        <taxon>Prorocentrum</taxon>
    </lineage>
</organism>
<reference evidence="2" key="1">
    <citation type="submission" date="2023-10" db="EMBL/GenBank/DDBJ databases">
        <authorList>
            <person name="Chen Y."/>
            <person name="Shah S."/>
            <person name="Dougan E. K."/>
            <person name="Thang M."/>
            <person name="Chan C."/>
        </authorList>
    </citation>
    <scope>NUCLEOTIDE SEQUENCE [LARGE SCALE GENOMIC DNA]</scope>
</reference>
<keyword evidence="3" id="KW-1185">Reference proteome</keyword>
<accession>A0ABN9PIG4</accession>
<evidence type="ECO:0000313" key="3">
    <source>
        <dbReference type="Proteomes" id="UP001189429"/>
    </source>
</evidence>
<name>A0ABN9PIG4_9DINO</name>
<feature type="region of interest" description="Disordered" evidence="1">
    <location>
        <begin position="778"/>
        <end position="811"/>
    </location>
</feature>
<comment type="caution">
    <text evidence="2">The sequence shown here is derived from an EMBL/GenBank/DDBJ whole genome shotgun (WGS) entry which is preliminary data.</text>
</comment>
<evidence type="ECO:0000256" key="1">
    <source>
        <dbReference type="SAM" id="MobiDB-lite"/>
    </source>
</evidence>
<gene>
    <name evidence="2" type="ORF">PCOR1329_LOCUS2102</name>
</gene>
<protein>
    <submittedName>
        <fullName evidence="2">Uncharacterized protein</fullName>
    </submittedName>
</protein>